<reference evidence="1" key="1">
    <citation type="submission" date="2020-04" db="EMBL/GenBank/DDBJ databases">
        <authorList>
            <person name="Chiriac C."/>
            <person name="Salcher M."/>
            <person name="Ghai R."/>
            <person name="Kavagutti S V."/>
        </authorList>
    </citation>
    <scope>NUCLEOTIDE SEQUENCE</scope>
</reference>
<accession>A0A6J5MM04</accession>
<name>A0A6J5MM04_9CAUD</name>
<protein>
    <submittedName>
        <fullName evidence="1">Uncharacterized protein</fullName>
    </submittedName>
</protein>
<organism evidence="1">
    <name type="scientific">uncultured Caudovirales phage</name>
    <dbReference type="NCBI Taxonomy" id="2100421"/>
    <lineage>
        <taxon>Viruses</taxon>
        <taxon>Duplodnaviria</taxon>
        <taxon>Heunggongvirae</taxon>
        <taxon>Uroviricota</taxon>
        <taxon>Caudoviricetes</taxon>
        <taxon>Peduoviridae</taxon>
        <taxon>Maltschvirus</taxon>
        <taxon>Maltschvirus maltsch</taxon>
    </lineage>
</organism>
<dbReference type="EMBL" id="LR796487">
    <property type="protein sequence ID" value="CAB4147322.1"/>
    <property type="molecule type" value="Genomic_DNA"/>
</dbReference>
<evidence type="ECO:0000313" key="1">
    <source>
        <dbReference type="EMBL" id="CAB4147322.1"/>
    </source>
</evidence>
<gene>
    <name evidence="1" type="ORF">UFOVP432_24</name>
</gene>
<sequence length="64" mass="7067">MGDMEMIDPLGVRATFTENGVELDIVPMSECCEVCNDPRMLNINGVRKCAGCGCINHIDYKNDD</sequence>
<proteinExistence type="predicted"/>